<dbReference type="Gene3D" id="1.10.30.50">
    <property type="match status" value="1"/>
</dbReference>
<dbReference type="SMART" id="SM00507">
    <property type="entry name" value="HNHc"/>
    <property type="match status" value="1"/>
</dbReference>
<accession>A0A921EJQ9</accession>
<proteinExistence type="predicted"/>
<dbReference type="InterPro" id="IPR002711">
    <property type="entry name" value="HNH"/>
</dbReference>
<dbReference type="GO" id="GO:0008270">
    <property type="term" value="F:zinc ion binding"/>
    <property type="evidence" value="ECO:0007669"/>
    <property type="project" value="InterPro"/>
</dbReference>
<keyword evidence="2" id="KW-0540">Nuclease</keyword>
<dbReference type="Pfam" id="PF01844">
    <property type="entry name" value="HNH"/>
    <property type="match status" value="1"/>
</dbReference>
<name>A0A921EJQ9_LACJH</name>
<dbReference type="InterPro" id="IPR003615">
    <property type="entry name" value="HNH_nuc"/>
</dbReference>
<reference evidence="2" key="2">
    <citation type="submission" date="2021-09" db="EMBL/GenBank/DDBJ databases">
        <authorList>
            <person name="Gilroy R."/>
        </authorList>
    </citation>
    <scope>NUCLEOTIDE SEQUENCE</scope>
    <source>
        <strain evidence="2">CHK192-2623</strain>
    </source>
</reference>
<dbReference type="Proteomes" id="UP000732527">
    <property type="component" value="Unassembled WGS sequence"/>
</dbReference>
<organism evidence="2 3">
    <name type="scientific">Lactobacillus johnsonii</name>
    <dbReference type="NCBI Taxonomy" id="33959"/>
    <lineage>
        <taxon>Bacteria</taxon>
        <taxon>Bacillati</taxon>
        <taxon>Bacillota</taxon>
        <taxon>Bacilli</taxon>
        <taxon>Lactobacillales</taxon>
        <taxon>Lactobacillaceae</taxon>
        <taxon>Lactobacillus</taxon>
    </lineage>
</organism>
<dbReference type="GO" id="GO:0004519">
    <property type="term" value="F:endonuclease activity"/>
    <property type="evidence" value="ECO:0007669"/>
    <property type="project" value="UniProtKB-KW"/>
</dbReference>
<comment type="caution">
    <text evidence="2">The sequence shown here is derived from an EMBL/GenBank/DDBJ whole genome shotgun (WGS) entry which is preliminary data.</text>
</comment>
<dbReference type="EMBL" id="DYYQ01000011">
    <property type="protein sequence ID" value="HJE48819.1"/>
    <property type="molecule type" value="Genomic_DNA"/>
</dbReference>
<keyword evidence="2" id="KW-0378">Hydrolase</keyword>
<evidence type="ECO:0000313" key="2">
    <source>
        <dbReference type="EMBL" id="HJE48819.1"/>
    </source>
</evidence>
<dbReference type="GO" id="GO:0003676">
    <property type="term" value="F:nucleic acid binding"/>
    <property type="evidence" value="ECO:0007669"/>
    <property type="project" value="InterPro"/>
</dbReference>
<sequence>MPRVRRCRYQGCHAFAVLPDHYCTKHIAHEAEYQAQREKYRQRHTTRATTWHYNHVTRYRNSTKSEQNKFYHSREWQSLRTLVLQRDFSLCKYCRINPGNIVDHIVPIEWDQNKMRDIDNLVTCCRDCHAKKTRWEQRYYGTGLHNTLKDVPAITDIKLINKLMNARERK</sequence>
<protein>
    <submittedName>
        <fullName evidence="2">HNH endonuclease</fullName>
    </submittedName>
</protein>
<dbReference type="CDD" id="cd00085">
    <property type="entry name" value="HNHc"/>
    <property type="match status" value="1"/>
</dbReference>
<reference evidence="2" key="1">
    <citation type="journal article" date="2021" name="PeerJ">
        <title>Extensive microbial diversity within the chicken gut microbiome revealed by metagenomics and culture.</title>
        <authorList>
            <person name="Gilroy R."/>
            <person name="Ravi A."/>
            <person name="Getino M."/>
            <person name="Pursley I."/>
            <person name="Horton D.L."/>
            <person name="Alikhan N.F."/>
            <person name="Baker D."/>
            <person name="Gharbi K."/>
            <person name="Hall N."/>
            <person name="Watson M."/>
            <person name="Adriaenssens E.M."/>
            <person name="Foster-Nyarko E."/>
            <person name="Jarju S."/>
            <person name="Secka A."/>
            <person name="Antonio M."/>
            <person name="Oren A."/>
            <person name="Chaudhuri R.R."/>
            <person name="La Ragione R."/>
            <person name="Hildebrand F."/>
            <person name="Pallen M.J."/>
        </authorList>
    </citation>
    <scope>NUCLEOTIDE SEQUENCE</scope>
    <source>
        <strain evidence="2">CHK192-2623</strain>
    </source>
</reference>
<feature type="domain" description="HNH nuclease" evidence="1">
    <location>
        <begin position="78"/>
        <end position="130"/>
    </location>
</feature>
<evidence type="ECO:0000259" key="1">
    <source>
        <dbReference type="SMART" id="SM00507"/>
    </source>
</evidence>
<evidence type="ECO:0000313" key="3">
    <source>
        <dbReference type="Proteomes" id="UP000732527"/>
    </source>
</evidence>
<dbReference type="AlphaFoldDB" id="A0A921EJQ9"/>
<keyword evidence="2" id="KW-0255">Endonuclease</keyword>
<gene>
    <name evidence="2" type="ORF">K8V69_01340</name>
</gene>